<dbReference type="InterPro" id="IPR023211">
    <property type="entry name" value="DNA_pol_palm_dom_sf"/>
</dbReference>
<keyword evidence="11" id="KW-1185">Reference proteome</keyword>
<dbReference type="KEGG" id="vg:80545093"/>
<dbReference type="EMBL" id="ON649702">
    <property type="protein sequence ID" value="UVF62538.1"/>
    <property type="molecule type" value="Genomic_DNA"/>
</dbReference>
<dbReference type="Pfam" id="PF00136">
    <property type="entry name" value="DNA_pol_B"/>
    <property type="match status" value="1"/>
</dbReference>
<reference evidence="10 11" key="1">
    <citation type="submission" date="2022-05" db="EMBL/GenBank/DDBJ databases">
        <title>Diverse viruses of marine archaea discovered using metagenomics.</title>
        <authorList>
            <person name="Zhou Y."/>
        </authorList>
    </citation>
    <scope>NUCLEOTIDE SEQUENCE [LARGE SCALE GENOMIC DNA]</scope>
    <source>
        <strain evidence="10">YSH_150918</strain>
    </source>
</reference>
<evidence type="ECO:0000256" key="5">
    <source>
        <dbReference type="ARBA" id="ARBA00022801"/>
    </source>
</evidence>
<protein>
    <recommendedName>
        <fullName evidence="1">DNA-directed DNA polymerase</fullName>
        <ecNumber evidence="1">2.7.7.7</ecNumber>
    </recommendedName>
</protein>
<dbReference type="GO" id="GO:0004518">
    <property type="term" value="F:nuclease activity"/>
    <property type="evidence" value="ECO:0007669"/>
    <property type="project" value="UniProtKB-KW"/>
</dbReference>
<evidence type="ECO:0000313" key="10">
    <source>
        <dbReference type="EMBL" id="UVF62538.1"/>
    </source>
</evidence>
<dbReference type="GeneID" id="80545093"/>
<evidence type="ECO:0000256" key="2">
    <source>
        <dbReference type="ARBA" id="ARBA00022679"/>
    </source>
</evidence>
<name>A0A976UAX4_9CAUD</name>
<accession>A0A976UAX4</accession>
<dbReference type="GO" id="GO:0006261">
    <property type="term" value="P:DNA-templated DNA replication"/>
    <property type="evidence" value="ECO:0007669"/>
    <property type="project" value="TreeGrafter"/>
</dbReference>
<dbReference type="InterPro" id="IPR043502">
    <property type="entry name" value="DNA/RNA_pol_sf"/>
</dbReference>
<comment type="catalytic activity">
    <reaction evidence="8">
        <text>DNA(n) + a 2'-deoxyribonucleoside 5'-triphosphate = DNA(n+1) + diphosphate</text>
        <dbReference type="Rhea" id="RHEA:22508"/>
        <dbReference type="Rhea" id="RHEA-COMP:17339"/>
        <dbReference type="Rhea" id="RHEA-COMP:17340"/>
        <dbReference type="ChEBI" id="CHEBI:33019"/>
        <dbReference type="ChEBI" id="CHEBI:61560"/>
        <dbReference type="ChEBI" id="CHEBI:173112"/>
        <dbReference type="EC" id="2.7.7.7"/>
    </reaction>
</comment>
<keyword evidence="2" id="KW-0808">Transferase</keyword>
<dbReference type="PANTHER" id="PTHR10322:SF23">
    <property type="entry name" value="DNA POLYMERASE DELTA CATALYTIC SUBUNIT"/>
    <property type="match status" value="1"/>
</dbReference>
<organism evidence="10 11">
    <name type="scientific">Poseidoniales virus YSH_150918</name>
    <dbReference type="NCBI Taxonomy" id="3071324"/>
    <lineage>
        <taxon>Viruses</taxon>
        <taxon>Duplodnaviria</taxon>
        <taxon>Heunggongvirae</taxon>
        <taxon>Uroviricota</taxon>
        <taxon>Caudoviricetes</taxon>
        <taxon>Magrovirales</taxon>
        <taxon>Aoguangviridae</taxon>
        <taxon>Aobingvirus</taxon>
        <taxon>Aobingvirus yangshanense</taxon>
    </lineage>
</organism>
<dbReference type="SUPFAM" id="SSF56672">
    <property type="entry name" value="DNA/RNA polymerases"/>
    <property type="match status" value="1"/>
</dbReference>
<dbReference type="EC" id="2.7.7.7" evidence="1"/>
<keyword evidence="3" id="KW-0548">Nucleotidyltransferase</keyword>
<dbReference type="RefSeq" id="YP_010806132.1">
    <property type="nucleotide sequence ID" value="NC_077214.1"/>
</dbReference>
<dbReference type="GO" id="GO:0003887">
    <property type="term" value="F:DNA-directed DNA polymerase activity"/>
    <property type="evidence" value="ECO:0007669"/>
    <property type="project" value="UniProtKB-KW"/>
</dbReference>
<dbReference type="Proteomes" id="UP001157002">
    <property type="component" value="Segment"/>
</dbReference>
<feature type="domain" description="DNA-directed DNA polymerase family B multifunctional" evidence="9">
    <location>
        <begin position="8"/>
        <end position="154"/>
    </location>
</feature>
<evidence type="ECO:0000313" key="11">
    <source>
        <dbReference type="Proteomes" id="UP001157002"/>
    </source>
</evidence>
<evidence type="ECO:0000256" key="4">
    <source>
        <dbReference type="ARBA" id="ARBA00022722"/>
    </source>
</evidence>
<dbReference type="InterPro" id="IPR050240">
    <property type="entry name" value="DNA_pol_type-B"/>
</dbReference>
<keyword evidence="6" id="KW-0239">DNA-directed DNA polymerase</keyword>
<evidence type="ECO:0000256" key="7">
    <source>
        <dbReference type="ARBA" id="ARBA00023125"/>
    </source>
</evidence>
<evidence type="ECO:0000259" key="9">
    <source>
        <dbReference type="Pfam" id="PF00136"/>
    </source>
</evidence>
<sequence length="314" mass="36233">MLYFGDTMKVVYGHTDSIYVQIDSIEKAKEVVAELNKEVREIFPNVLGLDEHPVTLEFEKFYESLGVGVTKNRNAGLISWKDGEHLEEKEFTMTGFTAKRVSETPFAKNLQKEILFDWVSGISYENLCQKLHELRTDVMANKMNNSDFIKRSRLDSKRLEVFCPNCKAKYNLLNLHTMPHCVNIVNKELKQICGNSKENYQTLEGRKPSISAGIVGLVFKAQTTGIDLESFGDSYFHIKVRGHQQYKHPLTDEIRKVEYFADNRINSFANVNVDLLHYAKQIEKKAQPIFDAMGWDIHSIESGEIEKRKQQTLW</sequence>
<evidence type="ECO:0000256" key="3">
    <source>
        <dbReference type="ARBA" id="ARBA00022695"/>
    </source>
</evidence>
<keyword evidence="5" id="KW-0378">Hydrolase</keyword>
<dbReference type="InterPro" id="IPR042087">
    <property type="entry name" value="DNA_pol_B_thumb"/>
</dbReference>
<evidence type="ECO:0000256" key="8">
    <source>
        <dbReference type="ARBA" id="ARBA00049244"/>
    </source>
</evidence>
<keyword evidence="7" id="KW-0238">DNA-binding</keyword>
<dbReference type="GO" id="GO:0003677">
    <property type="term" value="F:DNA binding"/>
    <property type="evidence" value="ECO:0007669"/>
    <property type="project" value="UniProtKB-KW"/>
</dbReference>
<evidence type="ECO:0000256" key="1">
    <source>
        <dbReference type="ARBA" id="ARBA00012417"/>
    </source>
</evidence>
<keyword evidence="4" id="KW-0540">Nuclease</keyword>
<dbReference type="GO" id="GO:0016787">
    <property type="term" value="F:hydrolase activity"/>
    <property type="evidence" value="ECO:0007669"/>
    <property type="project" value="UniProtKB-KW"/>
</dbReference>
<dbReference type="Gene3D" id="3.90.1600.10">
    <property type="entry name" value="Palm domain of DNA polymerase"/>
    <property type="match status" value="1"/>
</dbReference>
<evidence type="ECO:0000256" key="6">
    <source>
        <dbReference type="ARBA" id="ARBA00022932"/>
    </source>
</evidence>
<dbReference type="InterPro" id="IPR006134">
    <property type="entry name" value="DNA-dir_DNA_pol_B_multi_dom"/>
</dbReference>
<dbReference type="Gene3D" id="1.10.132.60">
    <property type="entry name" value="DNA polymerase family B, C-terminal domain"/>
    <property type="match status" value="1"/>
</dbReference>
<proteinExistence type="predicted"/>
<dbReference type="PANTHER" id="PTHR10322">
    <property type="entry name" value="DNA POLYMERASE CATALYTIC SUBUNIT"/>
    <property type="match status" value="1"/>
</dbReference>
<dbReference type="GO" id="GO:0000166">
    <property type="term" value="F:nucleotide binding"/>
    <property type="evidence" value="ECO:0007669"/>
    <property type="project" value="InterPro"/>
</dbReference>